<comment type="subunit">
    <text evidence="6">Part of the FGAM synthase complex composed of 1 PurL, 1 PurQ and 2 PurS subunits.</text>
</comment>
<evidence type="ECO:0000313" key="7">
    <source>
        <dbReference type="EMBL" id="MDQ0340133.1"/>
    </source>
</evidence>
<dbReference type="HAMAP" id="MF_01926">
    <property type="entry name" value="PurS"/>
    <property type="match status" value="1"/>
</dbReference>
<organism evidence="7 8">
    <name type="scientific">Caldalkalibacillus uzonensis</name>
    <dbReference type="NCBI Taxonomy" id="353224"/>
    <lineage>
        <taxon>Bacteria</taxon>
        <taxon>Bacillati</taxon>
        <taxon>Bacillota</taxon>
        <taxon>Bacilli</taxon>
        <taxon>Bacillales</taxon>
        <taxon>Bacillaceae</taxon>
        <taxon>Caldalkalibacillus</taxon>
    </lineage>
</organism>
<dbReference type="Pfam" id="PF02700">
    <property type="entry name" value="PurS"/>
    <property type="match status" value="1"/>
</dbReference>
<keyword evidence="5 6" id="KW-0067">ATP-binding</keyword>
<keyword evidence="2 6" id="KW-0436">Ligase</keyword>
<keyword evidence="1 6" id="KW-0963">Cytoplasm</keyword>
<comment type="function">
    <text evidence="6">Part of the phosphoribosylformylglycinamidine synthase complex involved in the purines biosynthetic pathway. Catalyzes the ATP-dependent conversion of formylglycinamide ribonucleotide (FGAR) and glutamine to yield formylglycinamidine ribonucleotide (FGAM) and glutamate. The FGAM synthase complex is composed of three subunits. PurQ produces an ammonia molecule by converting glutamine to glutamate. PurL transfers the ammonia molecule to FGAR to form FGAM in an ATP-dependent manner. PurS interacts with PurQ and PurL and is thought to assist in the transfer of the ammonia molecule from PurQ to PurL.</text>
</comment>
<proteinExistence type="inferred from homology"/>
<dbReference type="PANTHER" id="PTHR34696">
    <property type="entry name" value="PHOSPHORIBOSYLFORMYLGLYCINAMIDINE SYNTHASE SUBUNIT PURS"/>
    <property type="match status" value="1"/>
</dbReference>
<sequence>MFKFKIFVTLKEGVLDPQGQAVKQSLHALSYQEVKEVRIGKYLELEVEAENPEAARERVKQMCDKLLANPVIEEYRIEQADFEPVEG</sequence>
<dbReference type="Proteomes" id="UP001232445">
    <property type="component" value="Unassembled WGS sequence"/>
</dbReference>
<keyword evidence="3 6" id="KW-0547">Nucleotide-binding</keyword>
<evidence type="ECO:0000313" key="8">
    <source>
        <dbReference type="Proteomes" id="UP001232445"/>
    </source>
</evidence>
<keyword evidence="8" id="KW-1185">Reference proteome</keyword>
<evidence type="ECO:0000256" key="2">
    <source>
        <dbReference type="ARBA" id="ARBA00022598"/>
    </source>
</evidence>
<dbReference type="InterPro" id="IPR036604">
    <property type="entry name" value="PurS-like_sf"/>
</dbReference>
<evidence type="ECO:0000256" key="6">
    <source>
        <dbReference type="HAMAP-Rule" id="MF_01926"/>
    </source>
</evidence>
<comment type="subcellular location">
    <subcellularLocation>
        <location evidence="6">Cytoplasm</location>
    </subcellularLocation>
</comment>
<comment type="caution">
    <text evidence="7">The sequence shown here is derived from an EMBL/GenBank/DDBJ whole genome shotgun (WGS) entry which is preliminary data.</text>
</comment>
<reference evidence="7 8" key="1">
    <citation type="submission" date="2023-07" db="EMBL/GenBank/DDBJ databases">
        <title>Genomic Encyclopedia of Type Strains, Phase IV (KMG-IV): sequencing the most valuable type-strain genomes for metagenomic binning, comparative biology and taxonomic classification.</title>
        <authorList>
            <person name="Goeker M."/>
        </authorList>
    </citation>
    <scope>NUCLEOTIDE SEQUENCE [LARGE SCALE GENOMIC DNA]</scope>
    <source>
        <strain evidence="7 8">DSM 17740</strain>
    </source>
</reference>
<keyword evidence="4 6" id="KW-0658">Purine biosynthesis</keyword>
<evidence type="ECO:0000256" key="3">
    <source>
        <dbReference type="ARBA" id="ARBA00022741"/>
    </source>
</evidence>
<dbReference type="SUPFAM" id="SSF82697">
    <property type="entry name" value="PurS-like"/>
    <property type="match status" value="1"/>
</dbReference>
<comment type="similarity">
    <text evidence="6">Belongs to the PurS family.</text>
</comment>
<name>A0ABU0CUN1_9BACI</name>
<dbReference type="PANTHER" id="PTHR34696:SF1">
    <property type="entry name" value="PHOSPHORIBOSYLFORMYLGLYCINAMIDINE SYNTHASE SUBUNIT PURS"/>
    <property type="match status" value="1"/>
</dbReference>
<gene>
    <name evidence="6" type="primary">purS</name>
    <name evidence="7" type="ORF">J2S00_002928</name>
</gene>
<dbReference type="RefSeq" id="WP_307341204.1">
    <property type="nucleotide sequence ID" value="NZ_JAUSUQ010000011.1"/>
</dbReference>
<accession>A0ABU0CUN1</accession>
<dbReference type="EC" id="6.3.5.3" evidence="6"/>
<protein>
    <recommendedName>
        <fullName evidence="6">Phosphoribosylformylglycinamidine synthase subunit PurS</fullName>
        <shortName evidence="6">FGAM synthase</shortName>
        <ecNumber evidence="6">6.3.5.3</ecNumber>
    </recommendedName>
    <alternativeName>
        <fullName evidence="6">Formylglycinamide ribonucleotide amidotransferase subunit III</fullName>
        <shortName evidence="6">FGAR amidotransferase III</shortName>
        <shortName evidence="6">FGAR-AT III</shortName>
    </alternativeName>
    <alternativeName>
        <fullName evidence="6">Phosphoribosylformylglycinamidine synthase subunit III</fullName>
    </alternativeName>
</protein>
<dbReference type="Gene3D" id="3.30.1280.10">
    <property type="entry name" value="Phosphoribosylformylglycinamidine synthase subunit PurS"/>
    <property type="match status" value="1"/>
</dbReference>
<dbReference type="NCBIfam" id="NF004630">
    <property type="entry name" value="PRK05974.1"/>
    <property type="match status" value="1"/>
</dbReference>
<dbReference type="InterPro" id="IPR003850">
    <property type="entry name" value="PurS"/>
</dbReference>
<evidence type="ECO:0000256" key="4">
    <source>
        <dbReference type="ARBA" id="ARBA00022755"/>
    </source>
</evidence>
<evidence type="ECO:0000256" key="1">
    <source>
        <dbReference type="ARBA" id="ARBA00022490"/>
    </source>
</evidence>
<comment type="pathway">
    <text evidence="6">Purine metabolism; IMP biosynthesis via de novo pathway; 5-amino-1-(5-phospho-D-ribosyl)imidazole from N(2)-formyl-N(1)-(5-phospho-D-ribosyl)glycinamide: step 1/2.</text>
</comment>
<comment type="catalytic activity">
    <reaction evidence="6">
        <text>N(2)-formyl-N(1)-(5-phospho-beta-D-ribosyl)glycinamide + L-glutamine + ATP + H2O = 2-formamido-N(1)-(5-O-phospho-beta-D-ribosyl)acetamidine + L-glutamate + ADP + phosphate + H(+)</text>
        <dbReference type="Rhea" id="RHEA:17129"/>
        <dbReference type="ChEBI" id="CHEBI:15377"/>
        <dbReference type="ChEBI" id="CHEBI:15378"/>
        <dbReference type="ChEBI" id="CHEBI:29985"/>
        <dbReference type="ChEBI" id="CHEBI:30616"/>
        <dbReference type="ChEBI" id="CHEBI:43474"/>
        <dbReference type="ChEBI" id="CHEBI:58359"/>
        <dbReference type="ChEBI" id="CHEBI:147286"/>
        <dbReference type="ChEBI" id="CHEBI:147287"/>
        <dbReference type="ChEBI" id="CHEBI:456216"/>
        <dbReference type="EC" id="6.3.5.3"/>
    </reaction>
</comment>
<dbReference type="GO" id="GO:0004642">
    <property type="term" value="F:phosphoribosylformylglycinamidine synthase activity"/>
    <property type="evidence" value="ECO:0007669"/>
    <property type="project" value="UniProtKB-EC"/>
</dbReference>
<dbReference type="EMBL" id="JAUSUQ010000011">
    <property type="protein sequence ID" value="MDQ0340133.1"/>
    <property type="molecule type" value="Genomic_DNA"/>
</dbReference>
<evidence type="ECO:0000256" key="5">
    <source>
        <dbReference type="ARBA" id="ARBA00022840"/>
    </source>
</evidence>
<dbReference type="NCBIfam" id="TIGR00302">
    <property type="entry name" value="phosphoribosylformylglycinamidine synthase subunit PurS"/>
    <property type="match status" value="1"/>
</dbReference>